<dbReference type="Proteomes" id="UP000199180">
    <property type="component" value="Unassembled WGS sequence"/>
</dbReference>
<name>A0A1H9YCG1_9RHOB</name>
<evidence type="ECO:0000256" key="1">
    <source>
        <dbReference type="SAM" id="Coils"/>
    </source>
</evidence>
<evidence type="ECO:0000256" key="2">
    <source>
        <dbReference type="SAM" id="MobiDB-lite"/>
    </source>
</evidence>
<dbReference type="EMBL" id="FOHO01000001">
    <property type="protein sequence ID" value="SES66625.1"/>
    <property type="molecule type" value="Genomic_DNA"/>
</dbReference>
<organism evidence="4 5">
    <name type="scientific">Paracoccus homiensis</name>
    <dbReference type="NCBI Taxonomy" id="364199"/>
    <lineage>
        <taxon>Bacteria</taxon>
        <taxon>Pseudomonadati</taxon>
        <taxon>Pseudomonadota</taxon>
        <taxon>Alphaproteobacteria</taxon>
        <taxon>Rhodobacterales</taxon>
        <taxon>Paracoccaceae</taxon>
        <taxon>Paracoccus</taxon>
    </lineage>
</organism>
<reference evidence="4 5" key="1">
    <citation type="submission" date="2016-10" db="EMBL/GenBank/DDBJ databases">
        <authorList>
            <person name="de Groot N.N."/>
        </authorList>
    </citation>
    <scope>NUCLEOTIDE SEQUENCE [LARGE SCALE GENOMIC DNA]</scope>
    <source>
        <strain evidence="4 5">DSM 17862</strain>
    </source>
</reference>
<evidence type="ECO:0000313" key="4">
    <source>
        <dbReference type="EMBL" id="SES66625.1"/>
    </source>
</evidence>
<evidence type="ECO:0008006" key="6">
    <source>
        <dbReference type="Google" id="ProtNLM"/>
    </source>
</evidence>
<keyword evidence="3" id="KW-0812">Transmembrane</keyword>
<evidence type="ECO:0000313" key="5">
    <source>
        <dbReference type="Proteomes" id="UP000199180"/>
    </source>
</evidence>
<protein>
    <recommendedName>
        <fullName evidence="6">Phage tail tape measure protein, TP901 family, core region</fullName>
    </recommendedName>
</protein>
<feature type="transmembrane region" description="Helical" evidence="3">
    <location>
        <begin position="387"/>
        <end position="408"/>
    </location>
</feature>
<sequence length="730" mass="77085">MANQRLNAKIEIGASVDRSVGRALSSIQSSLKKVGHEIRDVEKAQKDLGRQREVLVRQGRSVEALDREYADLGRTLDQLRDKQRRLDRTMLAGRRVGETFSGATREIGRSARNVSIGVAAAGAAVIGLTRGVAELGDNSAKTAAKLGMDVEALQELRYAAERSGVASGTLDMAMQRMTRRISEAARGSGEAKDALLEMGLSAEELTKMAPEDALGAIADAMAKVPSEADRVRLAMRLFDSEGVGLVNMLKGGSTALDELREAARKTGFVLTDEMAKAAEDYQDAMLDANLSAQGLRNTIGAALMPAVTDLARTFSGWLQGNQSEIRVWAAAAGEAVGRVVPIVGEVASGFGNVVGKVREATEFVVGAVGGWKNFGKILAGIFAARTVLAIGRFGAAVVQLGGALLSLARSGPMVAAAFRMIGAVMIANPIGAAITAIALAATLVITNWDKIRPAVQPVIDWLVDAFGKARELVGAAWENIGAGIEAAKVRIGNAMAAMREGVQPVIDWFRRSADGLEDGWDAFRAGLSAILDRLVGAFEAAKAKIGAIVDWFVEKAEQVKAVGGAISDFVTDNKVTRFVGRTRDRIGDALSGDDTEPAAADEGARGRRARRVQRRAVGGSFDAGPLLVGEGGEELMYRSRGGFIAHARHTRGLLSQAREASHLTARIAAAVRGMAPVSATASTAVARPAEPRPVNITINQSPGQSPEDLLRALERRLSRRGAPLFDGSFA</sequence>
<evidence type="ECO:0000256" key="3">
    <source>
        <dbReference type="SAM" id="Phobius"/>
    </source>
</evidence>
<feature type="coiled-coil region" evidence="1">
    <location>
        <begin position="62"/>
        <end position="89"/>
    </location>
</feature>
<dbReference type="STRING" id="364199.SAMN04489858_101117"/>
<dbReference type="AlphaFoldDB" id="A0A1H9YCG1"/>
<accession>A0A1H9YCG1</accession>
<keyword evidence="1" id="KW-0175">Coiled coil</keyword>
<keyword evidence="3" id="KW-0472">Membrane</keyword>
<keyword evidence="3" id="KW-1133">Transmembrane helix</keyword>
<proteinExistence type="predicted"/>
<feature type="region of interest" description="Disordered" evidence="2">
    <location>
        <begin position="589"/>
        <end position="612"/>
    </location>
</feature>
<keyword evidence="5" id="KW-1185">Reference proteome</keyword>
<gene>
    <name evidence="4" type="ORF">SAMN04489858_101117</name>
</gene>
<feature type="transmembrane region" description="Helical" evidence="3">
    <location>
        <begin position="420"/>
        <end position="445"/>
    </location>
</feature>